<geneLocation type="plasmid" evidence="3 4">
    <name>pW43A</name>
</geneLocation>
<name>A0A3T0N9F9_9RHOB</name>
<gene>
    <name evidence="3" type="ORF">EBB79_21895</name>
</gene>
<evidence type="ECO:0000259" key="2">
    <source>
        <dbReference type="Pfam" id="PF13640"/>
    </source>
</evidence>
<dbReference type="AlphaFoldDB" id="A0A3T0N9F9"/>
<dbReference type="InterPro" id="IPR044862">
    <property type="entry name" value="Pro_4_hyd_alph_FE2OG_OXY"/>
</dbReference>
<reference evidence="3 4" key="1">
    <citation type="submission" date="2018-10" db="EMBL/GenBank/DDBJ databases">
        <title>Parasedimentitalea marina sp. nov., a psychrophilic bacterium isolated from deep seawater of the New Britain Trench.</title>
        <authorList>
            <person name="Cao J."/>
        </authorList>
    </citation>
    <scope>NUCLEOTIDE SEQUENCE [LARGE SCALE GENOMIC DNA]</scope>
    <source>
        <strain evidence="3 4">W43</strain>
        <plasmid evidence="3 4">pW43A</plasmid>
    </source>
</reference>
<protein>
    <submittedName>
        <fullName evidence="3">2OG-Fe(II) oxygenase</fullName>
    </submittedName>
</protein>
<evidence type="ECO:0000256" key="1">
    <source>
        <dbReference type="SAM" id="MobiDB-lite"/>
    </source>
</evidence>
<keyword evidence="4" id="KW-1185">Reference proteome</keyword>
<feature type="region of interest" description="Disordered" evidence="1">
    <location>
        <begin position="35"/>
        <end position="57"/>
    </location>
</feature>
<organism evidence="3 4">
    <name type="scientific">Parasedimentitalea marina</name>
    <dbReference type="NCBI Taxonomy" id="2483033"/>
    <lineage>
        <taxon>Bacteria</taxon>
        <taxon>Pseudomonadati</taxon>
        <taxon>Pseudomonadota</taxon>
        <taxon>Alphaproteobacteria</taxon>
        <taxon>Rhodobacterales</taxon>
        <taxon>Paracoccaceae</taxon>
        <taxon>Parasedimentitalea</taxon>
    </lineage>
</organism>
<dbReference type="OrthoDB" id="9783171at2"/>
<feature type="domain" description="Prolyl 4-hydroxylase alpha subunit Fe(2+) 2OG dioxygenase" evidence="2">
    <location>
        <begin position="172"/>
        <end position="268"/>
    </location>
</feature>
<sequence length="349" mass="38948">MAALGLRIGKTLILETSGAQNAICISPALRLRSRLPNRPRLPPEQPADPAGGSPPMIDYDRLKQQFSAAQQTWAAADPFPYCTFEGFLALPRAQQIADDFPAVMAKISKPLKRHHDVEQKRGVPDLSLMSETQQQFFDQILGPEFIAFLEQLTGISPLYPDPDLAGGGLHEIYTGGFLNTHADFNFHPKTGKHRCLNLILYLNADWQEDWHGQLELWSENLDGEPVRVAPTLNTAALFRTTETSWHGHPKPLACPEHVSRRSLAVYYYTDWPEGLEQRAKTTYVLTPDQQQDLRQDLLAGWDQIADADAACRLARRYQPRHVRQTYEALLAEKASTAGSAAASDTDQPG</sequence>
<dbReference type="EMBL" id="CP033220">
    <property type="protein sequence ID" value="AZV80621.1"/>
    <property type="molecule type" value="Genomic_DNA"/>
</dbReference>
<evidence type="ECO:0000313" key="3">
    <source>
        <dbReference type="EMBL" id="AZV80621.1"/>
    </source>
</evidence>
<accession>A0A3T0N9F9</accession>
<dbReference type="Proteomes" id="UP000283063">
    <property type="component" value="Plasmid pW43A"/>
</dbReference>
<proteinExistence type="predicted"/>
<dbReference type="KEGG" id="sedi:EBB79_21895"/>
<dbReference type="Gene3D" id="2.60.120.620">
    <property type="entry name" value="q2cbj1_9rhob like domain"/>
    <property type="match status" value="1"/>
</dbReference>
<keyword evidence="3" id="KW-0614">Plasmid</keyword>
<evidence type="ECO:0000313" key="4">
    <source>
        <dbReference type="Proteomes" id="UP000283063"/>
    </source>
</evidence>
<dbReference type="Pfam" id="PF13640">
    <property type="entry name" value="2OG-FeII_Oxy_3"/>
    <property type="match status" value="1"/>
</dbReference>